<accession>A0A699WQV0</accession>
<evidence type="ECO:0000313" key="1">
    <source>
        <dbReference type="EMBL" id="GFD50112.1"/>
    </source>
</evidence>
<dbReference type="AlphaFoldDB" id="A0A699WQV0"/>
<proteinExistence type="predicted"/>
<dbReference type="EMBL" id="BKCJ011752794">
    <property type="protein sequence ID" value="GFD50112.1"/>
    <property type="molecule type" value="Genomic_DNA"/>
</dbReference>
<protein>
    <submittedName>
        <fullName evidence="1">Uncharacterized protein</fullName>
    </submittedName>
</protein>
<reference evidence="1" key="1">
    <citation type="journal article" date="2019" name="Sci. Rep.">
        <title>Draft genome of Tanacetum cinerariifolium, the natural source of mosquito coil.</title>
        <authorList>
            <person name="Yamashiro T."/>
            <person name="Shiraishi A."/>
            <person name="Satake H."/>
            <person name="Nakayama K."/>
        </authorList>
    </citation>
    <scope>NUCLEOTIDE SEQUENCE</scope>
</reference>
<comment type="caution">
    <text evidence="1">The sequence shown here is derived from an EMBL/GenBank/DDBJ whole genome shotgun (WGS) entry which is preliminary data.</text>
</comment>
<sequence length="70" mass="7397">MAAVGAAAGGAAHEQVAVASRGQRHFLCAQKRLRVARCARRLAALAHGVLLLHQVDGRRDLGPGQRVPDH</sequence>
<name>A0A699WQV0_TANCI</name>
<organism evidence="1">
    <name type="scientific">Tanacetum cinerariifolium</name>
    <name type="common">Dalmatian daisy</name>
    <name type="synonym">Chrysanthemum cinerariifolium</name>
    <dbReference type="NCBI Taxonomy" id="118510"/>
    <lineage>
        <taxon>Eukaryota</taxon>
        <taxon>Viridiplantae</taxon>
        <taxon>Streptophyta</taxon>
        <taxon>Embryophyta</taxon>
        <taxon>Tracheophyta</taxon>
        <taxon>Spermatophyta</taxon>
        <taxon>Magnoliopsida</taxon>
        <taxon>eudicotyledons</taxon>
        <taxon>Gunneridae</taxon>
        <taxon>Pentapetalae</taxon>
        <taxon>asterids</taxon>
        <taxon>campanulids</taxon>
        <taxon>Asterales</taxon>
        <taxon>Asteraceae</taxon>
        <taxon>Asteroideae</taxon>
        <taxon>Anthemideae</taxon>
        <taxon>Anthemidinae</taxon>
        <taxon>Tanacetum</taxon>
    </lineage>
</organism>
<gene>
    <name evidence="1" type="ORF">Tci_922081</name>
</gene>